<comment type="caution">
    <text evidence="3">The sequence shown here is derived from an EMBL/GenBank/DDBJ whole genome shotgun (WGS) entry which is preliminary data.</text>
</comment>
<evidence type="ECO:0000256" key="1">
    <source>
        <dbReference type="SAM" id="SignalP"/>
    </source>
</evidence>
<evidence type="ECO:0000313" key="3">
    <source>
        <dbReference type="EMBL" id="GAA1781885.1"/>
    </source>
</evidence>
<keyword evidence="4" id="KW-1185">Reference proteome</keyword>
<accession>A0ABP4XMI8</accession>
<keyword evidence="1" id="KW-0732">Signal</keyword>
<sequence>MQSIRPTIGSASCALTAAIALVAALLAFGPAARAAAAGAAPAPAVTVAADQQVRLTGPWVMRHATSDYPIQRGAQRIAFVNGGTPEQAITAEFPGVGRHGPITSGSECLTLLPTNHVGFTECSGAADQVFALVPQQFDSHAGARIVSALRPGDSLQLYGVWKMESDAWSTGGASSEAVELLDTRLLAEASGEASLRIEGPVSGETVDTATPVVFGAAEPGATVILTGSDGTELGRAVAGADGAWAVELPELPDGAHTVTARAEGGTGESVSFFVATESAETPAQAGAFAGVLLALTAAGLQGVRRLRRVRGLARAAG</sequence>
<evidence type="ECO:0000259" key="2">
    <source>
        <dbReference type="Pfam" id="PF17936"/>
    </source>
</evidence>
<dbReference type="InterPro" id="IPR041498">
    <property type="entry name" value="Big_6"/>
</dbReference>
<dbReference type="RefSeq" id="WP_344029740.1">
    <property type="nucleotide sequence ID" value="NZ_BAAAOB010000001.1"/>
</dbReference>
<reference evidence="4" key="1">
    <citation type="journal article" date="2019" name="Int. J. Syst. Evol. Microbiol.">
        <title>The Global Catalogue of Microorganisms (GCM) 10K type strain sequencing project: providing services to taxonomists for standard genome sequencing and annotation.</title>
        <authorList>
            <consortium name="The Broad Institute Genomics Platform"/>
            <consortium name="The Broad Institute Genome Sequencing Center for Infectious Disease"/>
            <person name="Wu L."/>
            <person name="Ma J."/>
        </authorList>
    </citation>
    <scope>NUCLEOTIDE SEQUENCE [LARGE SCALE GENOMIC DNA]</scope>
    <source>
        <strain evidence="4">JCM 14736</strain>
    </source>
</reference>
<dbReference type="EMBL" id="BAAAOB010000001">
    <property type="protein sequence ID" value="GAA1781885.1"/>
    <property type="molecule type" value="Genomic_DNA"/>
</dbReference>
<gene>
    <name evidence="3" type="ORF">GCM10009768_08550</name>
</gene>
<feature type="domain" description="Bacterial Ig" evidence="2">
    <location>
        <begin position="203"/>
        <end position="267"/>
    </location>
</feature>
<evidence type="ECO:0000313" key="4">
    <source>
        <dbReference type="Proteomes" id="UP001500851"/>
    </source>
</evidence>
<dbReference type="InterPro" id="IPR013783">
    <property type="entry name" value="Ig-like_fold"/>
</dbReference>
<proteinExistence type="predicted"/>
<dbReference type="Gene3D" id="2.60.40.10">
    <property type="entry name" value="Immunoglobulins"/>
    <property type="match status" value="1"/>
</dbReference>
<dbReference type="Proteomes" id="UP001500851">
    <property type="component" value="Unassembled WGS sequence"/>
</dbReference>
<feature type="chain" id="PRO_5045904170" description="Bacterial Ig domain-containing protein" evidence="1">
    <location>
        <begin position="35"/>
        <end position="317"/>
    </location>
</feature>
<dbReference type="Pfam" id="PF17936">
    <property type="entry name" value="Big_6"/>
    <property type="match status" value="1"/>
</dbReference>
<organism evidence="3 4">
    <name type="scientific">Leucobacter iarius</name>
    <dbReference type="NCBI Taxonomy" id="333963"/>
    <lineage>
        <taxon>Bacteria</taxon>
        <taxon>Bacillati</taxon>
        <taxon>Actinomycetota</taxon>
        <taxon>Actinomycetes</taxon>
        <taxon>Micrococcales</taxon>
        <taxon>Microbacteriaceae</taxon>
        <taxon>Leucobacter</taxon>
    </lineage>
</organism>
<feature type="signal peptide" evidence="1">
    <location>
        <begin position="1"/>
        <end position="34"/>
    </location>
</feature>
<protein>
    <recommendedName>
        <fullName evidence="2">Bacterial Ig domain-containing protein</fullName>
    </recommendedName>
</protein>
<name>A0ABP4XMI8_9MICO</name>